<name>A0A9J5XRS5_SOLCO</name>
<proteinExistence type="predicted"/>
<sequence length="59" mass="6998">MESVIKDDITMYNNGCIKCETACHFIFKYQVKARRKDFENHCCECNLPPRKIQKLVSTR</sequence>
<dbReference type="EMBL" id="JACXVP010000008">
    <property type="protein sequence ID" value="KAG5590239.1"/>
    <property type="molecule type" value="Genomic_DNA"/>
</dbReference>
<gene>
    <name evidence="1" type="ORF">H5410_040753</name>
</gene>
<reference evidence="1 2" key="1">
    <citation type="submission" date="2020-09" db="EMBL/GenBank/DDBJ databases">
        <title>De no assembly of potato wild relative species, Solanum commersonii.</title>
        <authorList>
            <person name="Cho K."/>
        </authorList>
    </citation>
    <scope>NUCLEOTIDE SEQUENCE [LARGE SCALE GENOMIC DNA]</scope>
    <source>
        <strain evidence="1">LZ3.2</strain>
        <tissue evidence="1">Leaf</tissue>
    </source>
</reference>
<evidence type="ECO:0000313" key="2">
    <source>
        <dbReference type="Proteomes" id="UP000824120"/>
    </source>
</evidence>
<protein>
    <submittedName>
        <fullName evidence="1">Uncharacterized protein</fullName>
    </submittedName>
</protein>
<dbReference type="AlphaFoldDB" id="A0A9J5XRS5"/>
<organism evidence="1 2">
    <name type="scientific">Solanum commersonii</name>
    <name type="common">Commerson's wild potato</name>
    <name type="synonym">Commerson's nightshade</name>
    <dbReference type="NCBI Taxonomy" id="4109"/>
    <lineage>
        <taxon>Eukaryota</taxon>
        <taxon>Viridiplantae</taxon>
        <taxon>Streptophyta</taxon>
        <taxon>Embryophyta</taxon>
        <taxon>Tracheophyta</taxon>
        <taxon>Spermatophyta</taxon>
        <taxon>Magnoliopsida</taxon>
        <taxon>eudicotyledons</taxon>
        <taxon>Gunneridae</taxon>
        <taxon>Pentapetalae</taxon>
        <taxon>asterids</taxon>
        <taxon>lamiids</taxon>
        <taxon>Solanales</taxon>
        <taxon>Solanaceae</taxon>
        <taxon>Solanoideae</taxon>
        <taxon>Solaneae</taxon>
        <taxon>Solanum</taxon>
    </lineage>
</organism>
<evidence type="ECO:0000313" key="1">
    <source>
        <dbReference type="EMBL" id="KAG5590239.1"/>
    </source>
</evidence>
<dbReference type="Proteomes" id="UP000824120">
    <property type="component" value="Chromosome 8"/>
</dbReference>
<accession>A0A9J5XRS5</accession>
<keyword evidence="2" id="KW-1185">Reference proteome</keyword>
<comment type="caution">
    <text evidence="1">The sequence shown here is derived from an EMBL/GenBank/DDBJ whole genome shotgun (WGS) entry which is preliminary data.</text>
</comment>